<sequence length="148" mass="17457">MTPVQAKISRPEEVFKQRIIDLYENPIPGMLVLMTRMCYAPHLFRGYTNEHGVVDVWRCVDQPEIPIGPITPDSQSYWNFTFDLRHQPNHPFPYAKVDLYIEEACMHQIIVRIDSNHFVVTRSRRRVQEEELSMLEPPPILKSTQQDH</sequence>
<reference evidence="1" key="1">
    <citation type="submission" date="2014-12" db="EMBL/GenBank/DDBJ databases">
        <title>Genome Sequence of Valsa Canker Pathogens Uncovers a Specific Adaption of Colonization on Woody Bark.</title>
        <authorList>
            <person name="Yin Z."/>
            <person name="Liu H."/>
            <person name="Gao X."/>
            <person name="Li Z."/>
            <person name="Song N."/>
            <person name="Ke X."/>
            <person name="Dai Q."/>
            <person name="Wu Y."/>
            <person name="Sun Y."/>
            <person name="Xu J.-R."/>
            <person name="Kang Z.K."/>
            <person name="Wang L."/>
            <person name="Huang L."/>
        </authorList>
    </citation>
    <scope>NUCLEOTIDE SEQUENCE [LARGE SCALE GENOMIC DNA]</scope>
    <source>
        <strain evidence="1">03-8</strain>
    </source>
</reference>
<proteinExistence type="predicted"/>
<evidence type="ECO:0000313" key="2">
    <source>
        <dbReference type="Proteomes" id="UP000078559"/>
    </source>
</evidence>
<dbReference type="Proteomes" id="UP000078559">
    <property type="component" value="Unassembled WGS sequence"/>
</dbReference>
<dbReference type="EMBL" id="KN796113">
    <property type="protein sequence ID" value="KUI63451.1"/>
    <property type="molecule type" value="Genomic_DNA"/>
</dbReference>
<evidence type="ECO:0000313" key="1">
    <source>
        <dbReference type="EMBL" id="KUI63451.1"/>
    </source>
</evidence>
<keyword evidence="2" id="KW-1185">Reference proteome</keyword>
<dbReference type="AlphaFoldDB" id="A0A194VH44"/>
<protein>
    <submittedName>
        <fullName evidence="1">Uncharacterized protein</fullName>
    </submittedName>
</protein>
<accession>A0A194VH44</accession>
<organism evidence="1 2">
    <name type="scientific">Cytospora mali</name>
    <name type="common">Apple Valsa canker fungus</name>
    <name type="synonym">Valsa mali</name>
    <dbReference type="NCBI Taxonomy" id="578113"/>
    <lineage>
        <taxon>Eukaryota</taxon>
        <taxon>Fungi</taxon>
        <taxon>Dikarya</taxon>
        <taxon>Ascomycota</taxon>
        <taxon>Pezizomycotina</taxon>
        <taxon>Sordariomycetes</taxon>
        <taxon>Sordariomycetidae</taxon>
        <taxon>Diaporthales</taxon>
        <taxon>Cytosporaceae</taxon>
        <taxon>Cytospora</taxon>
    </lineage>
</organism>
<gene>
    <name evidence="1" type="ORF">VM1G_12005</name>
</gene>
<name>A0A194VH44_CYTMA</name>